<gene>
    <name evidence="1" type="ORF">GA0070618_1496</name>
</gene>
<proteinExistence type="predicted"/>
<name>A0A1C4VRM0_MICEC</name>
<protein>
    <submittedName>
        <fullName evidence="1">Uncharacterized protein</fullName>
    </submittedName>
</protein>
<organism evidence="1 2">
    <name type="scientific">Micromonospora echinospora</name>
    <name type="common">Micromonospora purpurea</name>
    <dbReference type="NCBI Taxonomy" id="1877"/>
    <lineage>
        <taxon>Bacteria</taxon>
        <taxon>Bacillati</taxon>
        <taxon>Actinomycetota</taxon>
        <taxon>Actinomycetes</taxon>
        <taxon>Micromonosporales</taxon>
        <taxon>Micromonosporaceae</taxon>
        <taxon>Micromonospora</taxon>
    </lineage>
</organism>
<dbReference type="AlphaFoldDB" id="A0A1C4VRM0"/>
<dbReference type="InParanoid" id="A0A1C4VRM0"/>
<dbReference type="EMBL" id="LT607413">
    <property type="protein sequence ID" value="SCE86606.1"/>
    <property type="molecule type" value="Genomic_DNA"/>
</dbReference>
<sequence length="163" mass="18448">MLLVLAILLVVCVPAAVALVCCGDDRLDRIAGAWSRRRAARRDRRMIARLDRAVGADALTRDIDLTEFDRPDRRPLEQIAADLWRLRAYRLGRGGRPIVWPLLLIKAYDDRLRLACRCLGVPEHLAELEGVDREIERVRVEGALHAAGLPLPATTADHRQRHR</sequence>
<evidence type="ECO:0000313" key="1">
    <source>
        <dbReference type="EMBL" id="SCE86606.1"/>
    </source>
</evidence>
<evidence type="ECO:0000313" key="2">
    <source>
        <dbReference type="Proteomes" id="UP000198253"/>
    </source>
</evidence>
<keyword evidence="2" id="KW-1185">Reference proteome</keyword>
<reference evidence="2" key="1">
    <citation type="submission" date="2016-06" db="EMBL/GenBank/DDBJ databases">
        <authorList>
            <person name="Varghese N."/>
            <person name="Submissions Spin"/>
        </authorList>
    </citation>
    <scope>NUCLEOTIDE SEQUENCE [LARGE SCALE GENOMIC DNA]</scope>
    <source>
        <strain evidence="2">DSM 43816</strain>
    </source>
</reference>
<accession>A0A1C4VRM0</accession>
<dbReference type="Proteomes" id="UP000198253">
    <property type="component" value="Chromosome I"/>
</dbReference>